<feature type="non-terminal residue" evidence="1">
    <location>
        <position position="204"/>
    </location>
</feature>
<reference evidence="1 2" key="1">
    <citation type="journal article" date="2018" name="Gigascience">
        <title>Genomes of trombidid mites reveal novel predicted allergens and laterally-transferred genes associated with secondary metabolism.</title>
        <authorList>
            <person name="Dong X."/>
            <person name="Chaisiri K."/>
            <person name="Xia D."/>
            <person name="Armstrong S.D."/>
            <person name="Fang Y."/>
            <person name="Donnelly M.J."/>
            <person name="Kadowaki T."/>
            <person name="McGarry J.W."/>
            <person name="Darby A.C."/>
            <person name="Makepeace B.L."/>
        </authorList>
    </citation>
    <scope>NUCLEOTIDE SEQUENCE [LARGE SCALE GENOMIC DNA]</scope>
    <source>
        <strain evidence="1">UoL-WK</strain>
    </source>
</reference>
<dbReference type="EMBL" id="NCKU01014387">
    <property type="protein sequence ID" value="RWR99603.1"/>
    <property type="molecule type" value="Genomic_DNA"/>
</dbReference>
<dbReference type="SUPFAM" id="SSF53254">
    <property type="entry name" value="Phosphoglycerate mutase-like"/>
    <property type="match status" value="1"/>
</dbReference>
<feature type="non-terminal residue" evidence="1">
    <location>
        <position position="1"/>
    </location>
</feature>
<dbReference type="Proteomes" id="UP000285301">
    <property type="component" value="Unassembled WGS sequence"/>
</dbReference>
<dbReference type="GO" id="GO:0016791">
    <property type="term" value="F:phosphatase activity"/>
    <property type="evidence" value="ECO:0007669"/>
    <property type="project" value="UniProtKB-ARBA"/>
</dbReference>
<proteinExistence type="predicted"/>
<organism evidence="1 2">
    <name type="scientific">Dinothrombium tinctorium</name>
    <dbReference type="NCBI Taxonomy" id="1965070"/>
    <lineage>
        <taxon>Eukaryota</taxon>
        <taxon>Metazoa</taxon>
        <taxon>Ecdysozoa</taxon>
        <taxon>Arthropoda</taxon>
        <taxon>Chelicerata</taxon>
        <taxon>Arachnida</taxon>
        <taxon>Acari</taxon>
        <taxon>Acariformes</taxon>
        <taxon>Trombidiformes</taxon>
        <taxon>Prostigmata</taxon>
        <taxon>Anystina</taxon>
        <taxon>Parasitengona</taxon>
        <taxon>Trombidioidea</taxon>
        <taxon>Trombidiidae</taxon>
        <taxon>Dinothrombium</taxon>
    </lineage>
</organism>
<protein>
    <submittedName>
        <fullName evidence="1">Lysosomal acid phosphatase-like protein 3</fullName>
    </submittedName>
</protein>
<keyword evidence="2" id="KW-1185">Reference proteome</keyword>
<dbReference type="OrthoDB" id="258392at2759"/>
<dbReference type="STRING" id="1965070.A0A3S3PXH5"/>
<evidence type="ECO:0000313" key="2">
    <source>
        <dbReference type="Proteomes" id="UP000285301"/>
    </source>
</evidence>
<gene>
    <name evidence="1" type="ORF">B4U79_14289</name>
</gene>
<name>A0A3S3PXH5_9ACAR</name>
<evidence type="ECO:0000313" key="1">
    <source>
        <dbReference type="EMBL" id="RWR99603.1"/>
    </source>
</evidence>
<sequence length="204" mass="24112">LHRHGDRTPIGLYAKNVDRSFWYDSIGELTISGKLRMFNLGKYLRTRYANFLTGNPREVKIRSSMLVMAGAYPPEGRWVWNEDLIWQPFPIVTLPVENDQLLRPFEQKCRRVTDELNIVHSQYFSNITNEYEPLLNLLSEKTGVNFTNFWDILILYGILKPQFEMNQPLITNWPDKPDLDQLNEVVRRLLSYIFDTHHLQRLTA</sequence>
<dbReference type="InterPro" id="IPR000560">
    <property type="entry name" value="His_Pase_clade-2"/>
</dbReference>
<dbReference type="AlphaFoldDB" id="A0A3S3PXH5"/>
<accession>A0A3S3PXH5</accession>
<dbReference type="InterPro" id="IPR029033">
    <property type="entry name" value="His_PPase_superfam"/>
</dbReference>
<comment type="caution">
    <text evidence="1">The sequence shown here is derived from an EMBL/GenBank/DDBJ whole genome shotgun (WGS) entry which is preliminary data.</text>
</comment>
<dbReference type="Pfam" id="PF00328">
    <property type="entry name" value="His_Phos_2"/>
    <property type="match status" value="1"/>
</dbReference>
<dbReference type="Gene3D" id="3.40.50.1240">
    <property type="entry name" value="Phosphoglycerate mutase-like"/>
    <property type="match status" value="1"/>
</dbReference>
<dbReference type="CDD" id="cd07061">
    <property type="entry name" value="HP_HAP_like"/>
    <property type="match status" value="1"/>
</dbReference>